<dbReference type="InterPro" id="IPR003593">
    <property type="entry name" value="AAA+_ATPase"/>
</dbReference>
<protein>
    <submittedName>
        <fullName evidence="2">DUF87 domain-containing protein</fullName>
    </submittedName>
</protein>
<dbReference type="SUPFAM" id="SSF52540">
    <property type="entry name" value="P-loop containing nucleoside triphosphate hydrolases"/>
    <property type="match status" value="1"/>
</dbReference>
<evidence type="ECO:0000259" key="1">
    <source>
        <dbReference type="SMART" id="SM00382"/>
    </source>
</evidence>
<reference evidence="2 3" key="1">
    <citation type="submission" date="2018-08" db="EMBL/GenBank/DDBJ databases">
        <title>A genome reference for cultivated species of the human gut microbiota.</title>
        <authorList>
            <person name="Zou Y."/>
            <person name="Xue W."/>
            <person name="Luo G."/>
        </authorList>
    </citation>
    <scope>NUCLEOTIDE SEQUENCE [LARGE SCALE GENOMIC DNA]</scope>
    <source>
        <strain evidence="2 3">AF19-4AC</strain>
    </source>
</reference>
<dbReference type="RefSeq" id="WP_118145807.1">
    <property type="nucleotide sequence ID" value="NZ_QRWH01000014.1"/>
</dbReference>
<name>A0A412MBC6_9FIRM</name>
<comment type="caution">
    <text evidence="2">The sequence shown here is derived from an EMBL/GenBank/DDBJ whole genome shotgun (WGS) entry which is preliminary data.</text>
</comment>
<accession>A0A412MBC6</accession>
<dbReference type="Pfam" id="PF01935">
    <property type="entry name" value="DUF87"/>
    <property type="match status" value="1"/>
</dbReference>
<sequence length="341" mass="38000">MKIGIIGKEIPVYVSKKAPNEHICITGMSGSGKSTRIAEIIESAVQEKKTVIVLDLAGMDYKGLKNSNYISAKQDGIGLELLKMTESVNEDIEYITDIFRNIFGLRSRQIGALRYAVQYAIENRIQFQTDLEAIDKGLKMQDSGVAEGVRNHLWGLVNSYCIRPSEKSFAKQEINIVTFAGLNTGTQKIAAEVVLSCLWKRIQNAEINDLVLVIDEFQNYIRKGSALIEMMREARKYGVSIILSTQTLEGFSATVMAAIKQSSVQMYFRANAADIKKLSEMIDATNADCWKMRLRQLKVGESVATGMLLVGNREIDDPIVIRSEYKENETPLVPLGETKKG</sequence>
<dbReference type="InterPro" id="IPR027417">
    <property type="entry name" value="P-loop_NTPase"/>
</dbReference>
<gene>
    <name evidence="2" type="ORF">DWX53_12610</name>
</gene>
<proteinExistence type="predicted"/>
<dbReference type="SMART" id="SM00382">
    <property type="entry name" value="AAA"/>
    <property type="match status" value="1"/>
</dbReference>
<dbReference type="EMBL" id="QRWH01000014">
    <property type="protein sequence ID" value="RGT07443.1"/>
    <property type="molecule type" value="Genomic_DNA"/>
</dbReference>
<dbReference type="PANTHER" id="PTHR42957:SF1">
    <property type="entry name" value="HELICASE MJ1565-RELATED"/>
    <property type="match status" value="1"/>
</dbReference>
<feature type="domain" description="AAA+ ATPase" evidence="1">
    <location>
        <begin position="19"/>
        <end position="288"/>
    </location>
</feature>
<dbReference type="PANTHER" id="PTHR42957">
    <property type="entry name" value="HELICASE MJ1565-RELATED"/>
    <property type="match status" value="1"/>
</dbReference>
<dbReference type="AlphaFoldDB" id="A0A412MBC6"/>
<evidence type="ECO:0000313" key="3">
    <source>
        <dbReference type="Proteomes" id="UP000283630"/>
    </source>
</evidence>
<dbReference type="Proteomes" id="UP000283630">
    <property type="component" value="Unassembled WGS sequence"/>
</dbReference>
<organism evidence="2 3">
    <name type="scientific">Dorea formicigenerans</name>
    <dbReference type="NCBI Taxonomy" id="39486"/>
    <lineage>
        <taxon>Bacteria</taxon>
        <taxon>Bacillati</taxon>
        <taxon>Bacillota</taxon>
        <taxon>Clostridia</taxon>
        <taxon>Lachnospirales</taxon>
        <taxon>Lachnospiraceae</taxon>
        <taxon>Dorea</taxon>
    </lineage>
</organism>
<dbReference type="Gene3D" id="3.40.50.300">
    <property type="entry name" value="P-loop containing nucleotide triphosphate hydrolases"/>
    <property type="match status" value="2"/>
</dbReference>
<evidence type="ECO:0000313" key="2">
    <source>
        <dbReference type="EMBL" id="RGT07443.1"/>
    </source>
</evidence>
<dbReference type="InterPro" id="IPR002789">
    <property type="entry name" value="HerA_central"/>
</dbReference>
<dbReference type="InterPro" id="IPR008571">
    <property type="entry name" value="HerA-like"/>
</dbReference>